<proteinExistence type="predicted"/>
<dbReference type="AlphaFoldDB" id="A0A8I0HHW2"/>
<dbReference type="Gene3D" id="3.20.20.30">
    <property type="entry name" value="Luciferase-like domain"/>
    <property type="match status" value="1"/>
</dbReference>
<dbReference type="EMBL" id="JACSPR010000005">
    <property type="protein sequence ID" value="MBD8030313.1"/>
    <property type="molecule type" value="Genomic_DNA"/>
</dbReference>
<evidence type="ECO:0000259" key="4">
    <source>
        <dbReference type="Pfam" id="PF00296"/>
    </source>
</evidence>
<accession>A0A8I0HHW2</accession>
<dbReference type="InterPro" id="IPR050766">
    <property type="entry name" value="Bact_Lucif_Oxidored"/>
</dbReference>
<dbReference type="RefSeq" id="WP_191733541.1">
    <property type="nucleotide sequence ID" value="NZ_JACSPR010000005.1"/>
</dbReference>
<sequence>MQFGLFTIGDVTTDPTNGTTPTEGERIHAMTQIALKAEEVGLDVFATGEHHNPPFVPSSPTTHLAYIAAQTKNLLLSTATTLITTNDPVKIAEDYAFLQHLSGGRVDLMMGRGNTGPVYPWFGKDIRQGIPLAIENYHLLRRLWREDVVNWQGKFRTPLQGYTSTPAPLDGVAPFVWHGSIRSTEIAEQAAFYGDGFFHNNIFWNKEHTAQMVNLYRQRFEYYGHGQADQAIVGLGGQVFIGDTESQAKDFFRPYFDNAPVYGHGPSMEDFTRMTPLTVGTAEQVIERTMEFADWVGDYQRQLFLIDHAGLPLEVVLDQIERLGRDVVPEVRRRMEERRPDHVPSDPPTHRTLLENPEHPHFKVSPGQPAGAE</sequence>
<evidence type="ECO:0000256" key="2">
    <source>
        <dbReference type="ARBA" id="ARBA00023033"/>
    </source>
</evidence>
<keyword evidence="1" id="KW-0560">Oxidoreductase</keyword>
<feature type="region of interest" description="Disordered" evidence="3">
    <location>
        <begin position="334"/>
        <end position="373"/>
    </location>
</feature>
<name>A0A8I0HHW2_9CORY</name>
<dbReference type="Proteomes" id="UP000650224">
    <property type="component" value="Unassembled WGS sequence"/>
</dbReference>
<evidence type="ECO:0000313" key="5">
    <source>
        <dbReference type="EMBL" id="MBD8030313.1"/>
    </source>
</evidence>
<dbReference type="PANTHER" id="PTHR30137:SF8">
    <property type="entry name" value="BLR5498 PROTEIN"/>
    <property type="match status" value="1"/>
</dbReference>
<dbReference type="PANTHER" id="PTHR30137">
    <property type="entry name" value="LUCIFERASE-LIKE MONOOXYGENASE"/>
    <property type="match status" value="1"/>
</dbReference>
<dbReference type="GO" id="GO:0004497">
    <property type="term" value="F:monooxygenase activity"/>
    <property type="evidence" value="ECO:0007669"/>
    <property type="project" value="UniProtKB-KW"/>
</dbReference>
<keyword evidence="6" id="KW-1185">Reference proteome</keyword>
<reference evidence="5 6" key="1">
    <citation type="submission" date="2020-08" db="EMBL/GenBank/DDBJ databases">
        <title>A Genomic Blueprint of the Chicken Gut Microbiome.</title>
        <authorList>
            <person name="Gilroy R."/>
            <person name="Ravi A."/>
            <person name="Getino M."/>
            <person name="Pursley I."/>
            <person name="Horton D.L."/>
            <person name="Alikhan N.-F."/>
            <person name="Baker D."/>
            <person name="Gharbi K."/>
            <person name="Hall N."/>
            <person name="Watson M."/>
            <person name="Adriaenssens E.M."/>
            <person name="Foster-Nyarko E."/>
            <person name="Jarju S."/>
            <person name="Secka A."/>
            <person name="Antonio M."/>
            <person name="Oren A."/>
            <person name="Chaudhuri R."/>
            <person name="La Ragione R.M."/>
            <person name="Hildebrand F."/>
            <person name="Pallen M.J."/>
        </authorList>
    </citation>
    <scope>NUCLEOTIDE SEQUENCE [LARGE SCALE GENOMIC DNA]</scope>
    <source>
        <strain evidence="5 6">Sa1YVA5</strain>
    </source>
</reference>
<dbReference type="GO" id="GO:0016705">
    <property type="term" value="F:oxidoreductase activity, acting on paired donors, with incorporation or reduction of molecular oxygen"/>
    <property type="evidence" value="ECO:0007669"/>
    <property type="project" value="InterPro"/>
</dbReference>
<dbReference type="Pfam" id="PF00296">
    <property type="entry name" value="Bac_luciferase"/>
    <property type="match status" value="1"/>
</dbReference>
<evidence type="ECO:0000313" key="6">
    <source>
        <dbReference type="Proteomes" id="UP000650224"/>
    </source>
</evidence>
<feature type="domain" description="Luciferase-like" evidence="4">
    <location>
        <begin position="1"/>
        <end position="297"/>
    </location>
</feature>
<dbReference type="NCBIfam" id="TIGR04036">
    <property type="entry name" value="LLM_CE1758_fam"/>
    <property type="match status" value="1"/>
</dbReference>
<dbReference type="InterPro" id="IPR023934">
    <property type="entry name" value="LLM_FMN-dep_put"/>
</dbReference>
<evidence type="ECO:0000256" key="3">
    <source>
        <dbReference type="SAM" id="MobiDB-lite"/>
    </source>
</evidence>
<protein>
    <submittedName>
        <fullName evidence="5">LLM class flavin-dependent oxidoreductase</fullName>
    </submittedName>
</protein>
<dbReference type="InterPro" id="IPR011251">
    <property type="entry name" value="Luciferase-like_dom"/>
</dbReference>
<comment type="caution">
    <text evidence="5">The sequence shown here is derived from an EMBL/GenBank/DDBJ whole genome shotgun (WGS) entry which is preliminary data.</text>
</comment>
<organism evidence="5 6">
    <name type="scientific">Corynebacterium gallinarum</name>
    <dbReference type="NCBI Taxonomy" id="2762214"/>
    <lineage>
        <taxon>Bacteria</taxon>
        <taxon>Bacillati</taxon>
        <taxon>Actinomycetota</taxon>
        <taxon>Actinomycetes</taxon>
        <taxon>Mycobacteriales</taxon>
        <taxon>Corynebacteriaceae</taxon>
        <taxon>Corynebacterium</taxon>
    </lineage>
</organism>
<feature type="compositionally biased region" description="Basic and acidic residues" evidence="3">
    <location>
        <begin position="334"/>
        <end position="361"/>
    </location>
</feature>
<evidence type="ECO:0000256" key="1">
    <source>
        <dbReference type="ARBA" id="ARBA00023002"/>
    </source>
</evidence>
<dbReference type="GO" id="GO:0005829">
    <property type="term" value="C:cytosol"/>
    <property type="evidence" value="ECO:0007669"/>
    <property type="project" value="TreeGrafter"/>
</dbReference>
<dbReference type="SUPFAM" id="SSF51679">
    <property type="entry name" value="Bacterial luciferase-like"/>
    <property type="match status" value="1"/>
</dbReference>
<dbReference type="InterPro" id="IPR036661">
    <property type="entry name" value="Luciferase-like_sf"/>
</dbReference>
<keyword evidence="2" id="KW-0503">Monooxygenase</keyword>
<gene>
    <name evidence="5" type="ORF">H9627_08280</name>
</gene>